<dbReference type="PROSITE" id="PS51257">
    <property type="entry name" value="PROKAR_LIPOPROTEIN"/>
    <property type="match status" value="1"/>
</dbReference>
<evidence type="ECO:0000313" key="1">
    <source>
        <dbReference type="EMBL" id="STQ85292.1"/>
    </source>
</evidence>
<keyword evidence="2" id="KW-1185">Reference proteome</keyword>
<accession>A0A099TZ66</accession>
<sequence length="273" mass="29177">MKTKLLIASVLSTMILAGCMDSGSRADNSELVPPVAGGPSLAPLAVPTYPPVGYNANPNLMASSPVGHSGIIAQPTTPPMPSIPVSQQYGGMPMAAGPMLPASQYDYNPAPRYDRGDYSRNTKGNHGGYEHGVERTNTRDSFDDMRKVNDSDVSVGIQNSPLLTPNNVIEIQAVGMGVAPESTISPAQALALAKRAAIVDAYRQIGEKMYGIRINANDTIRDMIAQNSTIKGRVQALIKNAEITETAYKDGLCQVNMEVKLDGRIWHRVLNNG</sequence>
<name>A0A099TZ66_9HELI</name>
<proteinExistence type="predicted"/>
<reference evidence="1 2" key="1">
    <citation type="submission" date="2018-06" db="EMBL/GenBank/DDBJ databases">
        <authorList>
            <consortium name="Pathogen Informatics"/>
            <person name="Doyle S."/>
        </authorList>
    </citation>
    <scope>NUCLEOTIDE SEQUENCE [LARGE SCALE GENOMIC DNA]</scope>
    <source>
        <strain evidence="1 2">NCTC12714</strain>
    </source>
</reference>
<dbReference type="EMBL" id="UGJE01000002">
    <property type="protein sequence ID" value="STQ85292.1"/>
    <property type="molecule type" value="Genomic_DNA"/>
</dbReference>
<keyword evidence="1" id="KW-0449">Lipoprotein</keyword>
<gene>
    <name evidence="1" type="ORF">NCTC12714_00067</name>
</gene>
<organism evidence="1 2">
    <name type="scientific">Helicobacter muridarum</name>
    <dbReference type="NCBI Taxonomy" id="216"/>
    <lineage>
        <taxon>Bacteria</taxon>
        <taxon>Pseudomonadati</taxon>
        <taxon>Campylobacterota</taxon>
        <taxon>Epsilonproteobacteria</taxon>
        <taxon>Campylobacterales</taxon>
        <taxon>Helicobacteraceae</taxon>
        <taxon>Helicobacter</taxon>
    </lineage>
</organism>
<dbReference type="AlphaFoldDB" id="A0A099TZ66"/>
<evidence type="ECO:0000313" key="2">
    <source>
        <dbReference type="Proteomes" id="UP000255139"/>
    </source>
</evidence>
<dbReference type="Proteomes" id="UP000255139">
    <property type="component" value="Unassembled WGS sequence"/>
</dbReference>
<protein>
    <submittedName>
        <fullName evidence="1">Lipoprotein</fullName>
    </submittedName>
</protein>